<organism evidence="1 2">
    <name type="scientific">Alternaria gaisen</name>
    <dbReference type="NCBI Taxonomy" id="167740"/>
    <lineage>
        <taxon>Eukaryota</taxon>
        <taxon>Fungi</taxon>
        <taxon>Dikarya</taxon>
        <taxon>Ascomycota</taxon>
        <taxon>Pezizomycotina</taxon>
        <taxon>Dothideomycetes</taxon>
        <taxon>Pleosporomycetidae</taxon>
        <taxon>Pleosporales</taxon>
        <taxon>Pleosporineae</taxon>
        <taxon>Pleosporaceae</taxon>
        <taxon>Alternaria</taxon>
        <taxon>Alternaria sect. Alternaria</taxon>
    </lineage>
</organism>
<dbReference type="Proteomes" id="UP000293547">
    <property type="component" value="Unassembled WGS sequence"/>
</dbReference>
<sequence>MTQNALSRPPFLPSEQQMALALAIVRIKPAGMQVRGTVKPSKRNPHFLILLDYVVQLRAQTKPGLGTRERENLTCYVDEVAYWKNRCQKAEDECEKLRGVNIKLERSNHLLSSLSGPVLNVDAAAYTTKRKAPSAPPTRSKPLRQVQKQSPTAAAQETIDNDLNFLEVLGRDGSKLMEALYTTHSLCRSDEPDTEVLCFNLVQIASGIGKVILIAAQNHELLSRQGRRSAEAMSFDKDKSDFAVALSVCARAFMSLLVGTNKLVECKADVRLDSLVVCEVAGMFKAALQSIEISARRTAETSLSPPSSTNKTKTKAPPPVVRESAPARAVAHLLISFLGFLEKTDPVHQKIFDGFVFVLFERVGKRLYYFTFGQHRSTSIEGNILPPPEPRDAAEATRLNGDALAARLEVKALVLILERAMGLAPNHMNPQNARPSSASNRPARIMSTKTPVTSTRARLSPLARDRLQRTLVACMYGNNTNDEFLDVLTKPVPAMRLGSMQNVAKVDDKDVQTWYKEEVWRLVGWDILAREGAW</sequence>
<comment type="caution">
    <text evidence="1">The sequence shown here is derived from an EMBL/GenBank/DDBJ whole genome shotgun (WGS) entry which is preliminary data.</text>
</comment>
<evidence type="ECO:0000313" key="2">
    <source>
        <dbReference type="Proteomes" id="UP000293547"/>
    </source>
</evidence>
<dbReference type="EMBL" id="PDWZ02000001">
    <property type="protein sequence ID" value="KAB2110316.1"/>
    <property type="molecule type" value="Genomic_DNA"/>
</dbReference>
<keyword evidence="2" id="KW-1185">Reference proteome</keyword>
<evidence type="ECO:0000313" key="1">
    <source>
        <dbReference type="EMBL" id="KAB2110316.1"/>
    </source>
</evidence>
<proteinExistence type="predicted"/>
<gene>
    <name evidence="1" type="ORF">AG0111_0g1010</name>
</gene>
<reference evidence="1 2" key="1">
    <citation type="journal article" date="2019" name="bioRxiv">
        <title>Genomics, evolutionary history and diagnostics of the Alternaria alternata species group including apple and Asian pear pathotypes.</title>
        <authorList>
            <person name="Armitage A.D."/>
            <person name="Cockerton H.M."/>
            <person name="Sreenivasaprasad S."/>
            <person name="Woodhall J.W."/>
            <person name="Lane C.R."/>
            <person name="Harrison R.J."/>
            <person name="Clarkson J.P."/>
        </authorList>
    </citation>
    <scope>NUCLEOTIDE SEQUENCE [LARGE SCALE GENOMIC DNA]</scope>
    <source>
        <strain evidence="1 2">FERA 650</strain>
    </source>
</reference>
<protein>
    <submittedName>
        <fullName evidence="1">Uncharacterized protein</fullName>
    </submittedName>
</protein>
<name>A0ACB6G0Q3_9PLEO</name>
<accession>A0ACB6G0Q3</accession>